<dbReference type="PANTHER" id="PTHR43649">
    <property type="entry name" value="ARABINOSE-BINDING PROTEIN-RELATED"/>
    <property type="match status" value="1"/>
</dbReference>
<comment type="similarity">
    <text evidence="2">Belongs to the bacterial solute-binding protein 1 family.</text>
</comment>
<dbReference type="InParanoid" id="A0A540VI75"/>
<dbReference type="PANTHER" id="PTHR43649:SF31">
    <property type="entry name" value="SN-GLYCEROL-3-PHOSPHATE-BINDING PERIPLASMIC PROTEIN UGPB"/>
    <property type="match status" value="1"/>
</dbReference>
<dbReference type="CDD" id="cd13585">
    <property type="entry name" value="PBP2_TMBP_like"/>
    <property type="match status" value="1"/>
</dbReference>
<dbReference type="SUPFAM" id="SSF53850">
    <property type="entry name" value="Periplasmic binding protein-like II"/>
    <property type="match status" value="1"/>
</dbReference>
<dbReference type="InterPro" id="IPR050490">
    <property type="entry name" value="Bact_solute-bd_prot1"/>
</dbReference>
<evidence type="ECO:0000256" key="5">
    <source>
        <dbReference type="SAM" id="SignalP"/>
    </source>
</evidence>
<dbReference type="GO" id="GO:0030313">
    <property type="term" value="C:cell envelope"/>
    <property type="evidence" value="ECO:0007669"/>
    <property type="project" value="UniProtKB-SubCell"/>
</dbReference>
<evidence type="ECO:0000313" key="6">
    <source>
        <dbReference type="EMBL" id="TQE96486.1"/>
    </source>
</evidence>
<evidence type="ECO:0000313" key="7">
    <source>
        <dbReference type="Proteomes" id="UP000317371"/>
    </source>
</evidence>
<dbReference type="Proteomes" id="UP000317371">
    <property type="component" value="Unassembled WGS sequence"/>
</dbReference>
<protein>
    <submittedName>
        <fullName evidence="6">Extracellular solute-binding protein</fullName>
    </submittedName>
</protein>
<organism evidence="6 7">
    <name type="scientific">Litorilinea aerophila</name>
    <dbReference type="NCBI Taxonomy" id="1204385"/>
    <lineage>
        <taxon>Bacteria</taxon>
        <taxon>Bacillati</taxon>
        <taxon>Chloroflexota</taxon>
        <taxon>Caldilineae</taxon>
        <taxon>Caldilineales</taxon>
        <taxon>Caldilineaceae</taxon>
        <taxon>Litorilinea</taxon>
    </lineage>
</organism>
<dbReference type="InterPro" id="IPR006311">
    <property type="entry name" value="TAT_signal"/>
</dbReference>
<dbReference type="Gene3D" id="3.40.190.10">
    <property type="entry name" value="Periplasmic binding protein-like II"/>
    <property type="match status" value="1"/>
</dbReference>
<keyword evidence="3" id="KW-0813">Transport</keyword>
<dbReference type="OrthoDB" id="2515880at2"/>
<accession>A0A540VI75</accession>
<keyword evidence="7" id="KW-1185">Reference proteome</keyword>
<evidence type="ECO:0000256" key="2">
    <source>
        <dbReference type="ARBA" id="ARBA00008520"/>
    </source>
</evidence>
<dbReference type="Pfam" id="PF01547">
    <property type="entry name" value="SBP_bac_1"/>
    <property type="match status" value="1"/>
</dbReference>
<keyword evidence="4 5" id="KW-0732">Signal</keyword>
<gene>
    <name evidence="6" type="ORF">FKZ61_07865</name>
</gene>
<proteinExistence type="inferred from homology"/>
<dbReference type="EMBL" id="VIGC01000008">
    <property type="protein sequence ID" value="TQE96486.1"/>
    <property type="molecule type" value="Genomic_DNA"/>
</dbReference>
<evidence type="ECO:0000256" key="1">
    <source>
        <dbReference type="ARBA" id="ARBA00004196"/>
    </source>
</evidence>
<evidence type="ECO:0000256" key="3">
    <source>
        <dbReference type="ARBA" id="ARBA00022448"/>
    </source>
</evidence>
<comment type="caution">
    <text evidence="6">The sequence shown here is derived from an EMBL/GenBank/DDBJ whole genome shotgun (WGS) entry which is preliminary data.</text>
</comment>
<name>A0A540VI75_9CHLR</name>
<feature type="chain" id="PRO_5022104948" evidence="5">
    <location>
        <begin position="26"/>
        <end position="452"/>
    </location>
</feature>
<dbReference type="NCBIfam" id="TIGR01409">
    <property type="entry name" value="TAT_signal_seq"/>
    <property type="match status" value="1"/>
</dbReference>
<dbReference type="PROSITE" id="PS51257">
    <property type="entry name" value="PROKAR_LIPOPROTEIN"/>
    <property type="match status" value="1"/>
</dbReference>
<evidence type="ECO:0000256" key="4">
    <source>
        <dbReference type="ARBA" id="ARBA00022729"/>
    </source>
</evidence>
<dbReference type="FunCoup" id="A0A540VI75">
    <property type="interactions" value="96"/>
</dbReference>
<dbReference type="Pfam" id="PF10518">
    <property type="entry name" value="TAT_signal"/>
    <property type="match status" value="1"/>
</dbReference>
<dbReference type="InterPro" id="IPR006059">
    <property type="entry name" value="SBP"/>
</dbReference>
<comment type="subcellular location">
    <subcellularLocation>
        <location evidence="1">Cell envelope</location>
    </subcellularLocation>
</comment>
<sequence>MPVKSLSRRDFLKVAAGTAAVGVMAACSTPAAPGDQTGSNVPSSGERIPITVMFWDPQTPGVRELPMKKWEETQDTYSVDYQWINPPSAFYEKLTIMMASGSPPDLFILQTSWLPEFLRNHVLLDIQPYIDRDNYSLDDFPKIAVDAYSYQGGFYGLPDNITAWCIYYLKDLFDEAGVDYPTAQWDDPAWTTDDFLAACEKLQKRDASGKVTQYAYDISTGGWLVQSIWMSLFGGSFVDDPLDPTECTLDRPEAIEALQFLADLAWKYEYAPRPEASADMNAMEMVTNGRLAMFNGGGWGFQRWADVPYQWDIGHFPKGPVRRNDYVFYYPISIANATKHPDGAWELLKYYEDVAIKEIIAEGGLQGTKISDMREIFATSANPPESREVLVDAVEHFGILDPRLTNWQKIVNTFTAELDYLWLGEKSAEEAAMAAKAAVDPLIQEGRLTSEA</sequence>
<dbReference type="RefSeq" id="WP_141609631.1">
    <property type="nucleotide sequence ID" value="NZ_VIGC02000008.1"/>
</dbReference>
<dbReference type="AlphaFoldDB" id="A0A540VI75"/>
<dbReference type="PROSITE" id="PS51318">
    <property type="entry name" value="TAT"/>
    <property type="match status" value="1"/>
</dbReference>
<feature type="signal peptide" evidence="5">
    <location>
        <begin position="1"/>
        <end position="25"/>
    </location>
</feature>
<dbReference type="InterPro" id="IPR019546">
    <property type="entry name" value="TAT_signal_bac_arc"/>
</dbReference>
<reference evidence="6 7" key="1">
    <citation type="submission" date="2019-06" db="EMBL/GenBank/DDBJ databases">
        <title>Genome sequence of Litorilinea aerophila BAA-2444.</title>
        <authorList>
            <person name="Maclea K.S."/>
            <person name="Maurais E.G."/>
            <person name="Iannazzi L.C."/>
        </authorList>
    </citation>
    <scope>NUCLEOTIDE SEQUENCE [LARGE SCALE GENOMIC DNA]</scope>
    <source>
        <strain evidence="6 7">ATCC BAA-2444</strain>
    </source>
</reference>